<dbReference type="EMBL" id="PDCK01000039">
    <property type="protein sequence ID" value="PRQ56052.1"/>
    <property type="molecule type" value="Genomic_DNA"/>
</dbReference>
<name>A0A2P6SBJ0_ROSCH</name>
<gene>
    <name evidence="1" type="ORF">RchiOBHm_Chr1g0331501</name>
</gene>
<accession>A0A2P6SBJ0</accession>
<dbReference type="Gramene" id="PRQ56052">
    <property type="protein sequence ID" value="PRQ56052"/>
    <property type="gene ID" value="RchiOBHm_Chr1g0331501"/>
</dbReference>
<evidence type="ECO:0000313" key="1">
    <source>
        <dbReference type="EMBL" id="PRQ56052.1"/>
    </source>
</evidence>
<organism evidence="1 2">
    <name type="scientific">Rosa chinensis</name>
    <name type="common">China rose</name>
    <dbReference type="NCBI Taxonomy" id="74649"/>
    <lineage>
        <taxon>Eukaryota</taxon>
        <taxon>Viridiplantae</taxon>
        <taxon>Streptophyta</taxon>
        <taxon>Embryophyta</taxon>
        <taxon>Tracheophyta</taxon>
        <taxon>Spermatophyta</taxon>
        <taxon>Magnoliopsida</taxon>
        <taxon>eudicotyledons</taxon>
        <taxon>Gunneridae</taxon>
        <taxon>Pentapetalae</taxon>
        <taxon>rosids</taxon>
        <taxon>fabids</taxon>
        <taxon>Rosales</taxon>
        <taxon>Rosaceae</taxon>
        <taxon>Rosoideae</taxon>
        <taxon>Rosoideae incertae sedis</taxon>
        <taxon>Rosa</taxon>
    </lineage>
</organism>
<proteinExistence type="predicted"/>
<comment type="caution">
    <text evidence="1">The sequence shown here is derived from an EMBL/GenBank/DDBJ whole genome shotgun (WGS) entry which is preliminary data.</text>
</comment>
<dbReference type="Proteomes" id="UP000238479">
    <property type="component" value="Chromosome 1"/>
</dbReference>
<protein>
    <submittedName>
        <fullName evidence="1">Uncharacterized protein</fullName>
    </submittedName>
</protein>
<evidence type="ECO:0000313" key="2">
    <source>
        <dbReference type="Proteomes" id="UP000238479"/>
    </source>
</evidence>
<reference evidence="1 2" key="1">
    <citation type="journal article" date="2018" name="Nat. Genet.">
        <title>The Rosa genome provides new insights in the design of modern roses.</title>
        <authorList>
            <person name="Bendahmane M."/>
        </authorList>
    </citation>
    <scope>NUCLEOTIDE SEQUENCE [LARGE SCALE GENOMIC DNA]</scope>
    <source>
        <strain evidence="2">cv. Old Blush</strain>
    </source>
</reference>
<keyword evidence="2" id="KW-1185">Reference proteome</keyword>
<sequence length="54" mass="5876">MEVVLVVLPSSTMEVGSLRGVWGAEAGWWVHEILLGCQAGLDGCKVVKEEVLFF</sequence>
<dbReference type="AlphaFoldDB" id="A0A2P6SBJ0"/>